<evidence type="ECO:0000313" key="4">
    <source>
        <dbReference type="EMBL" id="MBK3495180.1"/>
    </source>
</evidence>
<dbReference type="PANTHER" id="PTHR11941:SF54">
    <property type="entry name" value="ENOYL-COA HYDRATASE, MITOCHONDRIAL"/>
    <property type="match status" value="1"/>
</dbReference>
<protein>
    <submittedName>
        <fullName evidence="4">Enoyl-CoA hydratase/isomerase family protein</fullName>
    </submittedName>
</protein>
<evidence type="ECO:0000256" key="1">
    <source>
        <dbReference type="ARBA" id="ARBA00005254"/>
    </source>
</evidence>
<keyword evidence="2" id="KW-0456">Lyase</keyword>
<sequence>MKVTTTRLEAEDAKIVYQETAGLAIITIHRPQAKNALTANMWDQLRKIALQTLENPKNNVLIIRGYGEQFTAGSDIKEFHSISLEKAEEAFIHMEKTISTIEHLPIPTIGVINGPAMGAGLELALACDIRIGSDKAKLGIPVGKLGITLNNKFAQRLVNLIGPSMTKDLVYTGRILKADEAYRVGMLNYLVAEKDLDRYAIRMGKLVGSMSPASLLAVKRSVQECVDSAPDLWKGSTPFVDATDFPEGVSAFVEKRPAKFARQLHKTEE</sequence>
<comment type="caution">
    <text evidence="4">The sequence shown here is derived from an EMBL/GenBank/DDBJ whole genome shotgun (WGS) entry which is preliminary data.</text>
</comment>
<evidence type="ECO:0000256" key="2">
    <source>
        <dbReference type="ARBA" id="ARBA00023239"/>
    </source>
</evidence>
<dbReference type="SUPFAM" id="SSF52096">
    <property type="entry name" value="ClpP/crotonase"/>
    <property type="match status" value="1"/>
</dbReference>
<evidence type="ECO:0000313" key="5">
    <source>
        <dbReference type="Proteomes" id="UP000618943"/>
    </source>
</evidence>
<dbReference type="Pfam" id="PF00378">
    <property type="entry name" value="ECH_1"/>
    <property type="match status" value="1"/>
</dbReference>
<dbReference type="Gene3D" id="3.90.226.10">
    <property type="entry name" value="2-enoyl-CoA Hydratase, Chain A, domain 1"/>
    <property type="match status" value="1"/>
</dbReference>
<keyword evidence="5" id="KW-1185">Reference proteome</keyword>
<dbReference type="Proteomes" id="UP000618943">
    <property type="component" value="Unassembled WGS sequence"/>
</dbReference>
<evidence type="ECO:0000256" key="3">
    <source>
        <dbReference type="RuleBase" id="RU003707"/>
    </source>
</evidence>
<dbReference type="InterPro" id="IPR029045">
    <property type="entry name" value="ClpP/crotonase-like_dom_sf"/>
</dbReference>
<proteinExistence type="inferred from homology"/>
<dbReference type="Gene3D" id="1.10.12.10">
    <property type="entry name" value="Lyase 2-enoyl-coa Hydratase, Chain A, domain 2"/>
    <property type="match status" value="1"/>
</dbReference>
<dbReference type="InterPro" id="IPR014748">
    <property type="entry name" value="Enoyl-CoA_hydra_C"/>
</dbReference>
<name>A0ABS1H707_9BACL</name>
<accession>A0ABS1H707</accession>
<gene>
    <name evidence="4" type="ORF">JFL43_10005</name>
</gene>
<organism evidence="4 5">
    <name type="scientific">Viridibacillus soli</name>
    <dbReference type="NCBI Taxonomy" id="2798301"/>
    <lineage>
        <taxon>Bacteria</taxon>
        <taxon>Bacillati</taxon>
        <taxon>Bacillota</taxon>
        <taxon>Bacilli</taxon>
        <taxon>Bacillales</taxon>
        <taxon>Caryophanaceae</taxon>
        <taxon>Viridibacillus</taxon>
    </lineage>
</organism>
<dbReference type="EMBL" id="JAEOAH010000011">
    <property type="protein sequence ID" value="MBK3495180.1"/>
    <property type="molecule type" value="Genomic_DNA"/>
</dbReference>
<dbReference type="InterPro" id="IPR001753">
    <property type="entry name" value="Enoyl-CoA_hydra/iso"/>
</dbReference>
<dbReference type="PROSITE" id="PS00166">
    <property type="entry name" value="ENOYL_COA_HYDRATASE"/>
    <property type="match status" value="1"/>
</dbReference>
<dbReference type="PANTHER" id="PTHR11941">
    <property type="entry name" value="ENOYL-COA HYDRATASE-RELATED"/>
    <property type="match status" value="1"/>
</dbReference>
<dbReference type="RefSeq" id="WP_200748945.1">
    <property type="nucleotide sequence ID" value="NZ_JAEOAH010000011.1"/>
</dbReference>
<reference evidence="4 5" key="1">
    <citation type="submission" date="2020-12" db="EMBL/GenBank/DDBJ databases">
        <title>YIM B01967 draft genome.</title>
        <authorList>
            <person name="Yan X."/>
        </authorList>
    </citation>
    <scope>NUCLEOTIDE SEQUENCE [LARGE SCALE GENOMIC DNA]</scope>
    <source>
        <strain evidence="4 5">YIM B01967</strain>
    </source>
</reference>
<dbReference type="CDD" id="cd06558">
    <property type="entry name" value="crotonase-like"/>
    <property type="match status" value="1"/>
</dbReference>
<comment type="similarity">
    <text evidence="1 3">Belongs to the enoyl-CoA hydratase/isomerase family.</text>
</comment>
<dbReference type="InterPro" id="IPR018376">
    <property type="entry name" value="Enoyl-CoA_hyd/isom_CS"/>
</dbReference>